<feature type="binding site" evidence="9">
    <location>
        <position position="128"/>
    </location>
    <ligand>
        <name>FAD</name>
        <dbReference type="ChEBI" id="CHEBI:57692"/>
    </ligand>
</feature>
<dbReference type="EMBL" id="CALLCH030000003">
    <property type="protein sequence ID" value="CAI4212005.1"/>
    <property type="molecule type" value="Genomic_DNA"/>
</dbReference>
<dbReference type="OrthoDB" id="432685at2759"/>
<dbReference type="PANTHER" id="PTHR19370:SF101">
    <property type="entry name" value="NADH-CYTOCHROME B5 REDUCTASE"/>
    <property type="match status" value="1"/>
</dbReference>
<feature type="binding site" evidence="9">
    <location>
        <position position="77"/>
    </location>
    <ligand>
        <name>FAD</name>
        <dbReference type="ChEBI" id="CHEBI:57692"/>
    </ligand>
</feature>
<feature type="binding site" evidence="9">
    <location>
        <position position="85"/>
    </location>
    <ligand>
        <name>FAD</name>
        <dbReference type="ChEBI" id="CHEBI:57692"/>
    </ligand>
</feature>
<keyword evidence="8" id="KW-0472">Membrane</keyword>
<dbReference type="CDD" id="cd06183">
    <property type="entry name" value="cyt_b5_reduct_like"/>
    <property type="match status" value="1"/>
</dbReference>
<dbReference type="SUPFAM" id="SSF63380">
    <property type="entry name" value="Riboflavin synthase domain-like"/>
    <property type="match status" value="1"/>
</dbReference>
<comment type="subcellular location">
    <subcellularLocation>
        <location evidence="2">Membrane</location>
    </subcellularLocation>
</comment>
<reference evidence="11" key="1">
    <citation type="submission" date="2022-11" db="EMBL/GenBank/DDBJ databases">
        <authorList>
            <person name="Scott C."/>
            <person name="Bruce N."/>
        </authorList>
    </citation>
    <scope>NUCLEOTIDE SEQUENCE</scope>
</reference>
<dbReference type="Gene3D" id="2.40.30.10">
    <property type="entry name" value="Translation factors"/>
    <property type="match status" value="1"/>
</dbReference>
<organism evidence="11 12">
    <name type="scientific">Parascedosporium putredinis</name>
    <dbReference type="NCBI Taxonomy" id="1442378"/>
    <lineage>
        <taxon>Eukaryota</taxon>
        <taxon>Fungi</taxon>
        <taxon>Dikarya</taxon>
        <taxon>Ascomycota</taxon>
        <taxon>Pezizomycotina</taxon>
        <taxon>Sordariomycetes</taxon>
        <taxon>Hypocreomycetidae</taxon>
        <taxon>Microascales</taxon>
        <taxon>Microascaceae</taxon>
        <taxon>Parascedosporium</taxon>
    </lineage>
</organism>
<dbReference type="PROSITE" id="PS51384">
    <property type="entry name" value="FAD_FR"/>
    <property type="match status" value="1"/>
</dbReference>
<sequence length="252" mass="27501">MSRKGWGFTTLKLESVESVGPVFKKLRFQLPEGSSLAMLPLTSAILTFSRPNGSFFPVIRPYTPITRPDDKGFIDLLVKQYPNGKASTHLHSLQPGDTLSVAGPIPGYAWKPNEQPHVNLVAGGAGITPMYQLIQGILGNADETTKIKLIYGANTEAELVLRDELTALEKKFPDRFHAVYTVSDPATAESSDTHKGRITKELLEAELARPGKVFVCGPPAMEQSLVGTKGLLWGKSGVLQELGYSKSEIYKF</sequence>
<evidence type="ECO:0000256" key="2">
    <source>
        <dbReference type="ARBA" id="ARBA00004370"/>
    </source>
</evidence>
<evidence type="ECO:0000256" key="4">
    <source>
        <dbReference type="ARBA" id="ARBA00022630"/>
    </source>
</evidence>
<dbReference type="PANTHER" id="PTHR19370">
    <property type="entry name" value="NADH-CYTOCHROME B5 REDUCTASE"/>
    <property type="match status" value="1"/>
</dbReference>
<dbReference type="Pfam" id="PF00175">
    <property type="entry name" value="NAD_binding_1"/>
    <property type="match status" value="1"/>
</dbReference>
<evidence type="ECO:0000256" key="9">
    <source>
        <dbReference type="PIRSR" id="PIRSR601834-1"/>
    </source>
</evidence>
<feature type="binding site" evidence="9">
    <location>
        <position position="61"/>
    </location>
    <ligand>
        <name>FAD</name>
        <dbReference type="ChEBI" id="CHEBI:57692"/>
    </ligand>
</feature>
<dbReference type="Pfam" id="PF00970">
    <property type="entry name" value="FAD_binding_6"/>
    <property type="match status" value="1"/>
</dbReference>
<dbReference type="GO" id="GO:0016020">
    <property type="term" value="C:membrane"/>
    <property type="evidence" value="ECO:0007669"/>
    <property type="project" value="UniProtKB-SubCell"/>
</dbReference>
<evidence type="ECO:0000256" key="6">
    <source>
        <dbReference type="ARBA" id="ARBA00023002"/>
    </source>
</evidence>
<comment type="cofactor">
    <cofactor evidence="1 9">
        <name>FAD</name>
        <dbReference type="ChEBI" id="CHEBI:57692"/>
    </cofactor>
</comment>
<dbReference type="GO" id="GO:0004128">
    <property type="term" value="F:cytochrome-b5 reductase activity, acting on NAD(P)H"/>
    <property type="evidence" value="ECO:0007669"/>
    <property type="project" value="TreeGrafter"/>
</dbReference>
<protein>
    <recommendedName>
        <fullName evidence="10">FAD-binding FR-type domain-containing protein</fullName>
    </recommendedName>
</protein>
<keyword evidence="4 9" id="KW-0285">Flavoprotein</keyword>
<evidence type="ECO:0000313" key="12">
    <source>
        <dbReference type="Proteomes" id="UP000838763"/>
    </source>
</evidence>
<evidence type="ECO:0000256" key="3">
    <source>
        <dbReference type="ARBA" id="ARBA00006105"/>
    </source>
</evidence>
<dbReference type="AlphaFoldDB" id="A0A9P1M715"/>
<dbReference type="SUPFAM" id="SSF52343">
    <property type="entry name" value="Ferredoxin reductase-like, C-terminal NADP-linked domain"/>
    <property type="match status" value="1"/>
</dbReference>
<dbReference type="InterPro" id="IPR008333">
    <property type="entry name" value="Cbr1-like_FAD-bd_dom"/>
</dbReference>
<evidence type="ECO:0000256" key="1">
    <source>
        <dbReference type="ARBA" id="ARBA00001974"/>
    </source>
</evidence>
<name>A0A9P1M715_9PEZI</name>
<dbReference type="Proteomes" id="UP000838763">
    <property type="component" value="Unassembled WGS sequence"/>
</dbReference>
<feature type="binding site" evidence="9">
    <location>
        <position position="60"/>
    </location>
    <ligand>
        <name>FAD</name>
        <dbReference type="ChEBI" id="CHEBI:57692"/>
    </ligand>
</feature>
<evidence type="ECO:0000256" key="8">
    <source>
        <dbReference type="ARBA" id="ARBA00023136"/>
    </source>
</evidence>
<dbReference type="InterPro" id="IPR017938">
    <property type="entry name" value="Riboflavin_synthase-like_b-brl"/>
</dbReference>
<feature type="binding site" evidence="9">
    <location>
        <position position="62"/>
    </location>
    <ligand>
        <name>FAD</name>
        <dbReference type="ChEBI" id="CHEBI:57692"/>
    </ligand>
</feature>
<feature type="binding site" evidence="9">
    <location>
        <position position="79"/>
    </location>
    <ligand>
        <name>FAD</name>
        <dbReference type="ChEBI" id="CHEBI:57692"/>
    </ligand>
</feature>
<accession>A0A9P1M715</accession>
<keyword evidence="6" id="KW-0560">Oxidoreductase</keyword>
<dbReference type="InterPro" id="IPR017927">
    <property type="entry name" value="FAD-bd_FR_type"/>
</dbReference>
<feature type="domain" description="FAD-binding FR-type" evidence="10">
    <location>
        <begin position="6"/>
        <end position="111"/>
    </location>
</feature>
<proteinExistence type="inferred from homology"/>
<dbReference type="GO" id="GO:0006696">
    <property type="term" value="P:ergosterol biosynthetic process"/>
    <property type="evidence" value="ECO:0007669"/>
    <property type="project" value="TreeGrafter"/>
</dbReference>
<dbReference type="Gene3D" id="3.40.50.80">
    <property type="entry name" value="Nucleotide-binding domain of ferredoxin-NADP reductase (FNR) module"/>
    <property type="match status" value="1"/>
</dbReference>
<evidence type="ECO:0000256" key="7">
    <source>
        <dbReference type="ARBA" id="ARBA00023027"/>
    </source>
</evidence>
<dbReference type="InterPro" id="IPR001433">
    <property type="entry name" value="OxRdtase_FAD/NAD-bd"/>
</dbReference>
<comment type="similarity">
    <text evidence="3">Belongs to the flavoprotein pyridine nucleotide cytochrome reductase family.</text>
</comment>
<comment type="caution">
    <text evidence="11">The sequence shown here is derived from an EMBL/GenBank/DDBJ whole genome shotgun (WGS) entry which is preliminary data.</text>
</comment>
<evidence type="ECO:0000313" key="11">
    <source>
        <dbReference type="EMBL" id="CAI4212005.1"/>
    </source>
</evidence>
<dbReference type="FunFam" id="3.40.50.80:FF:000009">
    <property type="entry name" value="NADH-cytochrome b5 reductase"/>
    <property type="match status" value="1"/>
</dbReference>
<dbReference type="InterPro" id="IPR039261">
    <property type="entry name" value="FNR_nucleotide-bd"/>
</dbReference>
<keyword evidence="12" id="KW-1185">Reference proteome</keyword>
<keyword evidence="5 9" id="KW-0274">FAD</keyword>
<dbReference type="InterPro" id="IPR001834">
    <property type="entry name" value="CBR-like"/>
</dbReference>
<evidence type="ECO:0000259" key="10">
    <source>
        <dbReference type="PROSITE" id="PS51384"/>
    </source>
</evidence>
<feature type="binding site" evidence="9">
    <location>
        <position position="87"/>
    </location>
    <ligand>
        <name>FAD</name>
        <dbReference type="ChEBI" id="CHEBI:57692"/>
    </ligand>
</feature>
<keyword evidence="7" id="KW-0520">NAD</keyword>
<evidence type="ECO:0000256" key="5">
    <source>
        <dbReference type="ARBA" id="ARBA00022827"/>
    </source>
</evidence>
<gene>
    <name evidence="11" type="ORF">PPNO1_LOCUS1774</name>
</gene>
<dbReference type="PRINTS" id="PR00406">
    <property type="entry name" value="CYTB5RDTASE"/>
</dbReference>